<dbReference type="CDD" id="cd20070">
    <property type="entry name" value="5TM_YidC_Alb3"/>
    <property type="match status" value="1"/>
</dbReference>
<evidence type="ECO:0000259" key="15">
    <source>
        <dbReference type="Pfam" id="PF02096"/>
    </source>
</evidence>
<evidence type="ECO:0000256" key="1">
    <source>
        <dbReference type="ARBA" id="ARBA00004429"/>
    </source>
</evidence>
<dbReference type="GO" id="GO:0015031">
    <property type="term" value="P:protein transport"/>
    <property type="evidence" value="ECO:0007669"/>
    <property type="project" value="UniProtKB-KW"/>
</dbReference>
<dbReference type="PRINTS" id="PR00701">
    <property type="entry name" value="60KDINNERMP"/>
</dbReference>
<dbReference type="EMBL" id="CP036279">
    <property type="protein sequence ID" value="QDU64737.1"/>
    <property type="molecule type" value="Genomic_DNA"/>
</dbReference>
<dbReference type="KEGG" id="knv:Pan216_56290"/>
<evidence type="ECO:0000256" key="5">
    <source>
        <dbReference type="ARBA" id="ARBA00022475"/>
    </source>
</evidence>
<keyword evidence="18" id="KW-1185">Reference proteome</keyword>
<protein>
    <recommendedName>
        <fullName evidence="3 13">Membrane protein insertase YidC</fullName>
    </recommendedName>
    <alternativeName>
        <fullName evidence="12 13">Foldase YidC</fullName>
    </alternativeName>
    <alternativeName>
        <fullName evidence="11 13">Membrane integrase YidC</fullName>
    </alternativeName>
    <alternativeName>
        <fullName evidence="13">Membrane protein YidC</fullName>
    </alternativeName>
</protein>
<proteinExistence type="inferred from homology"/>
<name>A0A518BCP4_9BACT</name>
<dbReference type="InterPro" id="IPR001708">
    <property type="entry name" value="YidC/ALB3/OXA1/COX18"/>
</dbReference>
<feature type="region of interest" description="Disordered" evidence="14">
    <location>
        <begin position="603"/>
        <end position="638"/>
    </location>
</feature>
<evidence type="ECO:0000256" key="14">
    <source>
        <dbReference type="SAM" id="MobiDB-lite"/>
    </source>
</evidence>
<dbReference type="CDD" id="cd19961">
    <property type="entry name" value="EcYidC-like_peri"/>
    <property type="match status" value="1"/>
</dbReference>
<evidence type="ECO:0000256" key="7">
    <source>
        <dbReference type="ARBA" id="ARBA00022927"/>
    </source>
</evidence>
<keyword evidence="6 13" id="KW-0812">Transmembrane</keyword>
<dbReference type="InterPro" id="IPR028055">
    <property type="entry name" value="YidC/Oxa/ALB_C"/>
</dbReference>
<comment type="subunit">
    <text evidence="13">Interacts with the Sec translocase complex via SecD. Specifically interacts with transmembrane segments of nascent integral membrane proteins during membrane integration.</text>
</comment>
<comment type="similarity">
    <text evidence="2 13">Belongs to the OXA1/ALB3/YidC family. Type 1 subfamily.</text>
</comment>
<keyword evidence="5 13" id="KW-1003">Cell membrane</keyword>
<feature type="transmembrane region" description="Helical" evidence="13">
    <location>
        <begin position="467"/>
        <end position="488"/>
    </location>
</feature>
<feature type="transmembrane region" description="Helical" evidence="13">
    <location>
        <begin position="524"/>
        <end position="542"/>
    </location>
</feature>
<feature type="region of interest" description="Disordered" evidence="14">
    <location>
        <begin position="43"/>
        <end position="82"/>
    </location>
</feature>
<keyword evidence="9 13" id="KW-0472">Membrane</keyword>
<dbReference type="NCBIfam" id="TIGR03593">
    <property type="entry name" value="yidC_nterm"/>
    <property type="match status" value="1"/>
</dbReference>
<feature type="domain" description="Membrane insertase YidC N-terminal" evidence="16">
    <location>
        <begin position="111"/>
        <end position="390"/>
    </location>
</feature>
<dbReference type="PRINTS" id="PR01900">
    <property type="entry name" value="YIDCPROTEIN"/>
</dbReference>
<organism evidence="17 18">
    <name type="scientific">Kolteria novifilia</name>
    <dbReference type="NCBI Taxonomy" id="2527975"/>
    <lineage>
        <taxon>Bacteria</taxon>
        <taxon>Pseudomonadati</taxon>
        <taxon>Planctomycetota</taxon>
        <taxon>Planctomycetia</taxon>
        <taxon>Kolteriales</taxon>
        <taxon>Kolteriaceae</taxon>
        <taxon>Kolteria</taxon>
    </lineage>
</organism>
<evidence type="ECO:0000259" key="16">
    <source>
        <dbReference type="Pfam" id="PF14849"/>
    </source>
</evidence>
<keyword evidence="7 13" id="KW-0653">Protein transport</keyword>
<evidence type="ECO:0000256" key="10">
    <source>
        <dbReference type="ARBA" id="ARBA00023186"/>
    </source>
</evidence>
<feature type="transmembrane region" description="Helical" evidence="13">
    <location>
        <begin position="563"/>
        <end position="587"/>
    </location>
</feature>
<evidence type="ECO:0000256" key="8">
    <source>
        <dbReference type="ARBA" id="ARBA00022989"/>
    </source>
</evidence>
<feature type="transmembrane region" description="Helical" evidence="13">
    <location>
        <begin position="6"/>
        <end position="27"/>
    </location>
</feature>
<feature type="compositionally biased region" description="Basic residues" evidence="14">
    <location>
        <begin position="628"/>
        <end position="638"/>
    </location>
</feature>
<dbReference type="HAMAP" id="MF_01810">
    <property type="entry name" value="YidC_type1"/>
    <property type="match status" value="1"/>
</dbReference>
<dbReference type="InterPro" id="IPR038221">
    <property type="entry name" value="YidC_periplasmic_sf"/>
</dbReference>
<evidence type="ECO:0000256" key="13">
    <source>
        <dbReference type="HAMAP-Rule" id="MF_01810"/>
    </source>
</evidence>
<keyword evidence="4 13" id="KW-0813">Transport</keyword>
<dbReference type="Pfam" id="PF14849">
    <property type="entry name" value="YidC_periplas"/>
    <property type="match status" value="1"/>
</dbReference>
<dbReference type="AlphaFoldDB" id="A0A518BCP4"/>
<dbReference type="GO" id="GO:0005886">
    <property type="term" value="C:plasma membrane"/>
    <property type="evidence" value="ECO:0007669"/>
    <property type="project" value="UniProtKB-SubCell"/>
</dbReference>
<dbReference type="NCBIfam" id="TIGR03592">
    <property type="entry name" value="yidC_oxa1_cterm"/>
    <property type="match status" value="1"/>
</dbReference>
<dbReference type="InterPro" id="IPR047196">
    <property type="entry name" value="YidC_ALB_C"/>
</dbReference>
<feature type="compositionally biased region" description="Basic and acidic residues" evidence="14">
    <location>
        <begin position="43"/>
        <end position="78"/>
    </location>
</feature>
<dbReference type="InterPro" id="IPR028053">
    <property type="entry name" value="Membr_insert_YidC_N"/>
</dbReference>
<comment type="subcellular location">
    <subcellularLocation>
        <location evidence="1">Cell inner membrane</location>
        <topology evidence="1">Multi-pass membrane protein</topology>
    </subcellularLocation>
    <subcellularLocation>
        <location evidence="13">Cell membrane</location>
        <topology evidence="13">Multi-pass membrane protein</topology>
    </subcellularLocation>
</comment>
<keyword evidence="8 13" id="KW-1133">Transmembrane helix</keyword>
<dbReference type="OrthoDB" id="9780552at2"/>
<evidence type="ECO:0000313" key="17">
    <source>
        <dbReference type="EMBL" id="QDU64737.1"/>
    </source>
</evidence>
<evidence type="ECO:0000256" key="2">
    <source>
        <dbReference type="ARBA" id="ARBA00010527"/>
    </source>
</evidence>
<dbReference type="GO" id="GO:0051205">
    <property type="term" value="P:protein insertion into membrane"/>
    <property type="evidence" value="ECO:0007669"/>
    <property type="project" value="TreeGrafter"/>
</dbReference>
<dbReference type="Proteomes" id="UP000317093">
    <property type="component" value="Chromosome"/>
</dbReference>
<gene>
    <name evidence="13 17" type="primary">yidC</name>
    <name evidence="17" type="ORF">Pan216_56290</name>
</gene>
<evidence type="ECO:0000256" key="9">
    <source>
        <dbReference type="ARBA" id="ARBA00023136"/>
    </source>
</evidence>
<feature type="domain" description="Membrane insertase YidC/Oxa/ALB C-terminal" evidence="15">
    <location>
        <begin position="402"/>
        <end position="596"/>
    </location>
</feature>
<evidence type="ECO:0000256" key="6">
    <source>
        <dbReference type="ARBA" id="ARBA00022692"/>
    </source>
</evidence>
<reference evidence="17 18" key="1">
    <citation type="submission" date="2019-02" db="EMBL/GenBank/DDBJ databases">
        <title>Deep-cultivation of Planctomycetes and their phenomic and genomic characterization uncovers novel biology.</title>
        <authorList>
            <person name="Wiegand S."/>
            <person name="Jogler M."/>
            <person name="Boedeker C."/>
            <person name="Pinto D."/>
            <person name="Vollmers J."/>
            <person name="Rivas-Marin E."/>
            <person name="Kohn T."/>
            <person name="Peeters S.H."/>
            <person name="Heuer A."/>
            <person name="Rast P."/>
            <person name="Oberbeckmann S."/>
            <person name="Bunk B."/>
            <person name="Jeske O."/>
            <person name="Meyerdierks A."/>
            <person name="Storesund J.E."/>
            <person name="Kallscheuer N."/>
            <person name="Luecker S."/>
            <person name="Lage O.M."/>
            <person name="Pohl T."/>
            <person name="Merkel B.J."/>
            <person name="Hornburger P."/>
            <person name="Mueller R.-W."/>
            <person name="Bruemmer F."/>
            <person name="Labrenz M."/>
            <person name="Spormann A.M."/>
            <person name="Op den Camp H."/>
            <person name="Overmann J."/>
            <person name="Amann R."/>
            <person name="Jetten M.S.M."/>
            <person name="Mascher T."/>
            <person name="Medema M.H."/>
            <person name="Devos D.P."/>
            <person name="Kaster A.-K."/>
            <person name="Ovreas L."/>
            <person name="Rohde M."/>
            <person name="Galperin M.Y."/>
            <person name="Jogler C."/>
        </authorList>
    </citation>
    <scope>NUCLEOTIDE SEQUENCE [LARGE SCALE GENOMIC DNA]</scope>
    <source>
        <strain evidence="17 18">Pan216</strain>
    </source>
</reference>
<accession>A0A518BCP4</accession>
<dbReference type="GO" id="GO:0032977">
    <property type="term" value="F:membrane insertase activity"/>
    <property type="evidence" value="ECO:0007669"/>
    <property type="project" value="InterPro"/>
</dbReference>
<evidence type="ECO:0000256" key="4">
    <source>
        <dbReference type="ARBA" id="ARBA00022448"/>
    </source>
</evidence>
<dbReference type="Gene3D" id="2.70.98.90">
    <property type="match status" value="1"/>
</dbReference>
<dbReference type="InterPro" id="IPR019998">
    <property type="entry name" value="Membr_insert_YidC"/>
</dbReference>
<dbReference type="RefSeq" id="WP_145263143.1">
    <property type="nucleotide sequence ID" value="NZ_CP036279.1"/>
</dbReference>
<sequence>MDKRYLWFWVVMVVIWLGWSQLMMFMYPNRGKKPDLAAKNKIEAKADAPAKGEEAKTPAKEKASKDAKPEEGAEKKEPAAAVVEQAAVPLRKDLVLGKPTDDPGRDAPDWLYARLSNQGAAVTFLQLNRYKNEERDGPMILLTEEDPGNVPSFVLDLVNNDGNSLAERNWEVVESSPEKVVFRTQATPGKLQIEKRYSIEPGSPMIRLEIALKNVSEEPLEDVSYTLTSGNGLPVEGSWYTNYFRRMVVLMVEEGGGTRFSEKTSKEVAGGDETPFETTPIQFSGIVDQYFASLIIQKPDPQEERIIGSVRPDLLYLTKETQFSNIAAEMTSKPVWLKPDSEVVHEFLLYNGPKDPEILDEFADFHLPEIIHYPNFVVLPIGTIAKTMVWIVNFFYSLVGDYGLAIIMLTIVVRGCLFPLSFKATASMTKMAALKPKIDELREKYGTDKEKMHRELMDLYAKNKVNPFGGCLILFLQFPIFIGLWQALYNSFALRNSTFLYGWTWIDNLAAPDQLFPFGFNMPFLGPYFNLLPILAVVQMVIQQKMMTPPATTPEAELQQKMMKWMMVVIGFLFYKVPAGLCIYIMASGTWSLCERKLLPRPQVAPTADPRTSESAVKRDESTWKTAAKPKKKAKSKR</sequence>
<feature type="transmembrane region" description="Helical" evidence="13">
    <location>
        <begin position="402"/>
        <end position="422"/>
    </location>
</feature>
<comment type="function">
    <text evidence="13">Required for the insertion and/or proper folding and/or complex formation of integral membrane proteins into the membrane. Involved in integration of membrane proteins that insert both dependently and independently of the Sec translocase complex, as well as at least some lipoproteins. Aids folding of multispanning membrane proteins.</text>
</comment>
<dbReference type="PANTHER" id="PTHR12428">
    <property type="entry name" value="OXA1"/>
    <property type="match status" value="1"/>
</dbReference>
<keyword evidence="10 13" id="KW-0143">Chaperone</keyword>
<evidence type="ECO:0000313" key="18">
    <source>
        <dbReference type="Proteomes" id="UP000317093"/>
    </source>
</evidence>
<dbReference type="Pfam" id="PF02096">
    <property type="entry name" value="60KD_IMP"/>
    <property type="match status" value="1"/>
</dbReference>
<evidence type="ECO:0000256" key="3">
    <source>
        <dbReference type="ARBA" id="ARBA00015325"/>
    </source>
</evidence>
<evidence type="ECO:0000256" key="12">
    <source>
        <dbReference type="ARBA" id="ARBA00033342"/>
    </source>
</evidence>
<evidence type="ECO:0000256" key="11">
    <source>
        <dbReference type="ARBA" id="ARBA00033245"/>
    </source>
</evidence>
<dbReference type="PANTHER" id="PTHR12428:SF65">
    <property type="entry name" value="CYTOCHROME C OXIDASE ASSEMBLY PROTEIN COX18, MITOCHONDRIAL"/>
    <property type="match status" value="1"/>
</dbReference>